<reference evidence="2 3" key="1">
    <citation type="submission" date="2016-11" db="EMBL/GenBank/DDBJ databases">
        <title>The macronuclear genome of Stentor coeruleus: a giant cell with tiny introns.</title>
        <authorList>
            <person name="Slabodnick M."/>
            <person name="Ruby J.G."/>
            <person name="Reiff S.B."/>
            <person name="Swart E.C."/>
            <person name="Gosai S."/>
            <person name="Prabakaran S."/>
            <person name="Witkowska E."/>
            <person name="Larue G.E."/>
            <person name="Fisher S."/>
            <person name="Freeman R.M."/>
            <person name="Gunawardena J."/>
            <person name="Chu W."/>
            <person name="Stover N.A."/>
            <person name="Gregory B.D."/>
            <person name="Nowacki M."/>
            <person name="Derisi J."/>
            <person name="Roy S.W."/>
            <person name="Marshall W.F."/>
            <person name="Sood P."/>
        </authorList>
    </citation>
    <scope>NUCLEOTIDE SEQUENCE [LARGE SCALE GENOMIC DNA]</scope>
    <source>
        <strain evidence="2">WM001</strain>
    </source>
</reference>
<evidence type="ECO:0000256" key="1">
    <source>
        <dbReference type="SAM" id="Coils"/>
    </source>
</evidence>
<comment type="caution">
    <text evidence="2">The sequence shown here is derived from an EMBL/GenBank/DDBJ whole genome shotgun (WGS) entry which is preliminary data.</text>
</comment>
<dbReference type="EMBL" id="MPUH01000397">
    <property type="protein sequence ID" value="OMJ81016.1"/>
    <property type="molecule type" value="Genomic_DNA"/>
</dbReference>
<evidence type="ECO:0000313" key="3">
    <source>
        <dbReference type="Proteomes" id="UP000187209"/>
    </source>
</evidence>
<gene>
    <name evidence="2" type="ORF">SteCoe_18574</name>
</gene>
<keyword evidence="1" id="KW-0175">Coiled coil</keyword>
<feature type="coiled-coil region" evidence="1">
    <location>
        <begin position="144"/>
        <end position="231"/>
    </location>
</feature>
<protein>
    <submittedName>
        <fullName evidence="2">Uncharacterized protein</fullName>
    </submittedName>
</protein>
<sequence>MSGCDKLATLKCTCKEEYKLCDWHMKKHSAVVGCYYKSFDKATLMLAIKDKLNALDNLSTETIQLASRMIIEINSYLKKNLAYIKKRKNQMYNFISENKNEQVDNIVSWAKSLEPLNRNRSDFICCMENLLYIDQNSLSELIDIKKLKNKIEELESIYGGAKNTIKKQEEELIKYKEMHENKLNEIKEIEKKYSEEVKQYEANLQSKQNSLDQACIRIKKLESDIANIKIEEAKKFQNLRLKFVYPSIGNF</sequence>
<name>A0A1R2BWA6_9CILI</name>
<accession>A0A1R2BWA6</accession>
<proteinExistence type="predicted"/>
<dbReference type="Proteomes" id="UP000187209">
    <property type="component" value="Unassembled WGS sequence"/>
</dbReference>
<evidence type="ECO:0000313" key="2">
    <source>
        <dbReference type="EMBL" id="OMJ81016.1"/>
    </source>
</evidence>
<keyword evidence="3" id="KW-1185">Reference proteome</keyword>
<dbReference type="AlphaFoldDB" id="A0A1R2BWA6"/>
<organism evidence="2 3">
    <name type="scientific">Stentor coeruleus</name>
    <dbReference type="NCBI Taxonomy" id="5963"/>
    <lineage>
        <taxon>Eukaryota</taxon>
        <taxon>Sar</taxon>
        <taxon>Alveolata</taxon>
        <taxon>Ciliophora</taxon>
        <taxon>Postciliodesmatophora</taxon>
        <taxon>Heterotrichea</taxon>
        <taxon>Heterotrichida</taxon>
        <taxon>Stentoridae</taxon>
        <taxon>Stentor</taxon>
    </lineage>
</organism>